<reference evidence="1 2" key="1">
    <citation type="journal article" date="2016" name="PLoS ONE">
        <title>Sequence Assembly of Yarrowia lipolytica Strain W29/CLIB89 Shows Transposable Element Diversity.</title>
        <authorList>
            <person name="Magnan C."/>
            <person name="Yu J."/>
            <person name="Chang I."/>
            <person name="Jahn E."/>
            <person name="Kanomata Y."/>
            <person name="Wu J."/>
            <person name="Zeller M."/>
            <person name="Oakes M."/>
            <person name="Baldi P."/>
            <person name="Sandmeyer S."/>
        </authorList>
    </citation>
    <scope>NUCLEOTIDE SEQUENCE [LARGE SCALE GENOMIC DNA]</scope>
    <source>
        <strain evidence="2">CLIB89(W29)</strain>
    </source>
</reference>
<dbReference type="GeneID" id="94582325"/>
<dbReference type="EMBL" id="CP017553">
    <property type="protein sequence ID" value="AOW00344.1"/>
    <property type="molecule type" value="Genomic_DNA"/>
</dbReference>
<evidence type="ECO:0000313" key="1">
    <source>
        <dbReference type="EMBL" id="AOW00344.1"/>
    </source>
</evidence>
<evidence type="ECO:0000313" key="2">
    <source>
        <dbReference type="Proteomes" id="UP000182444"/>
    </source>
</evidence>
<organism evidence="1 2">
    <name type="scientific">Yarrowia lipolytica</name>
    <name type="common">Candida lipolytica</name>
    <dbReference type="NCBI Taxonomy" id="4952"/>
    <lineage>
        <taxon>Eukaryota</taxon>
        <taxon>Fungi</taxon>
        <taxon>Dikarya</taxon>
        <taxon>Ascomycota</taxon>
        <taxon>Saccharomycotina</taxon>
        <taxon>Dipodascomycetes</taxon>
        <taxon>Dipodascales</taxon>
        <taxon>Dipodascales incertae sedis</taxon>
        <taxon>Yarrowia</taxon>
    </lineage>
</organism>
<accession>A0A1D8N3X2</accession>
<dbReference type="AlphaFoldDB" id="A0A1D8N3X2"/>
<name>A0A1D8N3X2_YARLL</name>
<dbReference type="VEuPathDB" id="FungiDB:YALI1_A06735g"/>
<protein>
    <submittedName>
        <fullName evidence="1">Uncharacterized protein</fullName>
    </submittedName>
</protein>
<dbReference type="RefSeq" id="XP_068137766.1">
    <property type="nucleotide sequence ID" value="XM_068281665.1"/>
</dbReference>
<proteinExistence type="predicted"/>
<gene>
    <name evidence="1" type="ORF">YALI1_A06735g</name>
</gene>
<sequence>MIHRHCYKSQPFDPNTCHDTLGVKPTLWLSSRPSQLGQTDITSSQLTHYKYAPFDCLLQSPPPTGMCLRSVRRFGWHSNSSLNWEAVRLIALH</sequence>
<dbReference type="Proteomes" id="UP000182444">
    <property type="component" value="Chromosome 1A"/>
</dbReference>